<name>A0ABW9QVG9_9ACTN</name>
<gene>
    <name evidence="2" type="ORF">GHK86_14145</name>
</gene>
<feature type="region of interest" description="Disordered" evidence="1">
    <location>
        <begin position="1"/>
        <end position="81"/>
    </location>
</feature>
<evidence type="ECO:0000313" key="3">
    <source>
        <dbReference type="Proteomes" id="UP000437736"/>
    </source>
</evidence>
<sequence length="81" mass="7993">MGAFAAGAGAEDAAVPEIDGTGPPGDETAAAPAPGGQLIGDPDDGEDPDDRSRLLAGGVEDDEAAPSPEEAAMEVLDDDRF</sequence>
<dbReference type="Proteomes" id="UP000437736">
    <property type="component" value="Unassembled WGS sequence"/>
</dbReference>
<proteinExistence type="predicted"/>
<feature type="compositionally biased region" description="Acidic residues" evidence="1">
    <location>
        <begin position="71"/>
        <end position="81"/>
    </location>
</feature>
<dbReference type="EMBL" id="WJHE01000749">
    <property type="protein sequence ID" value="MST33854.1"/>
    <property type="molecule type" value="Genomic_DNA"/>
</dbReference>
<reference evidence="2 3" key="1">
    <citation type="submission" date="2019-11" db="EMBL/GenBank/DDBJ databases">
        <title>Acidiferrimicrobium australis gen. nov., sp. nov., an acidophilic and obligately heterotrophic, member of the Actinobacteria that catalyses dissimilatory oxido- reduction of iron isolated from metal-rich acidic water in Chile.</title>
        <authorList>
            <person name="Gonzalez D."/>
            <person name="Huber K."/>
            <person name="Hedrich S."/>
            <person name="Rojas-Villalobos C."/>
            <person name="Quatrini R."/>
            <person name="Dinamarca M.A."/>
            <person name="Schwarz A."/>
            <person name="Canales C."/>
            <person name="Nancucheo I."/>
        </authorList>
    </citation>
    <scope>NUCLEOTIDE SEQUENCE [LARGE SCALE GENOMIC DNA]</scope>
    <source>
        <strain evidence="2 3">USS-CCA1</strain>
    </source>
</reference>
<comment type="caution">
    <text evidence="2">The sequence shown here is derived from an EMBL/GenBank/DDBJ whole genome shotgun (WGS) entry which is preliminary data.</text>
</comment>
<organism evidence="2 3">
    <name type="scientific">Acidiferrimicrobium australe</name>
    <dbReference type="NCBI Taxonomy" id="2664430"/>
    <lineage>
        <taxon>Bacteria</taxon>
        <taxon>Bacillati</taxon>
        <taxon>Actinomycetota</taxon>
        <taxon>Acidimicrobiia</taxon>
        <taxon>Acidimicrobiales</taxon>
        <taxon>Acidimicrobiaceae</taxon>
        <taxon>Acidiferrimicrobium</taxon>
    </lineage>
</organism>
<feature type="compositionally biased region" description="Low complexity" evidence="1">
    <location>
        <begin position="1"/>
        <end position="13"/>
    </location>
</feature>
<accession>A0ABW9QVG9</accession>
<protein>
    <submittedName>
        <fullName evidence="2">Uncharacterized protein</fullName>
    </submittedName>
</protein>
<keyword evidence="3" id="KW-1185">Reference proteome</keyword>
<evidence type="ECO:0000313" key="2">
    <source>
        <dbReference type="EMBL" id="MST33854.1"/>
    </source>
</evidence>
<evidence type="ECO:0000256" key="1">
    <source>
        <dbReference type="SAM" id="MobiDB-lite"/>
    </source>
</evidence>